<dbReference type="EMBL" id="OU892281">
    <property type="protein sequence ID" value="CAH1131606.1"/>
    <property type="molecule type" value="Genomic_DNA"/>
</dbReference>
<feature type="transmembrane region" description="Helical" evidence="5">
    <location>
        <begin position="233"/>
        <end position="255"/>
    </location>
</feature>
<evidence type="ECO:0000256" key="1">
    <source>
        <dbReference type="ARBA" id="ARBA00004141"/>
    </source>
</evidence>
<reference evidence="7" key="1">
    <citation type="submission" date="2022-01" db="EMBL/GenBank/DDBJ databases">
        <authorList>
            <person name="King R."/>
        </authorList>
    </citation>
    <scope>NUCLEOTIDE SEQUENCE</scope>
</reference>
<evidence type="ECO:0000313" key="7">
    <source>
        <dbReference type="EMBL" id="CAH1131606.1"/>
    </source>
</evidence>
<dbReference type="CDD" id="cd17317">
    <property type="entry name" value="MFS_SLC22"/>
    <property type="match status" value="1"/>
</dbReference>
<feature type="transmembrane region" description="Helical" evidence="5">
    <location>
        <begin position="411"/>
        <end position="430"/>
    </location>
</feature>
<dbReference type="OrthoDB" id="2261376at2759"/>
<dbReference type="PANTHER" id="PTHR24064">
    <property type="entry name" value="SOLUTE CARRIER FAMILY 22 MEMBER"/>
    <property type="match status" value="1"/>
</dbReference>
<dbReference type="GO" id="GO:0016020">
    <property type="term" value="C:membrane"/>
    <property type="evidence" value="ECO:0007669"/>
    <property type="project" value="UniProtKB-SubCell"/>
</dbReference>
<protein>
    <recommendedName>
        <fullName evidence="6">Major facilitator superfamily (MFS) profile domain-containing protein</fullName>
    </recommendedName>
</protein>
<evidence type="ECO:0000259" key="6">
    <source>
        <dbReference type="PROSITE" id="PS50850"/>
    </source>
</evidence>
<feature type="domain" description="Major facilitator superfamily (MFS) profile" evidence="6">
    <location>
        <begin position="98"/>
        <end position="524"/>
    </location>
</feature>
<dbReference type="InterPro" id="IPR005829">
    <property type="entry name" value="Sugar_transporter_CS"/>
</dbReference>
<dbReference type="Proteomes" id="UP001152799">
    <property type="component" value="Chromosome 5"/>
</dbReference>
<dbReference type="InterPro" id="IPR036259">
    <property type="entry name" value="MFS_trans_sf"/>
</dbReference>
<dbReference type="Gene3D" id="1.20.1250.20">
    <property type="entry name" value="MFS general substrate transporter like domains"/>
    <property type="match status" value="1"/>
</dbReference>
<keyword evidence="8" id="KW-1185">Reference proteome</keyword>
<dbReference type="PROSITE" id="PS50850">
    <property type="entry name" value="MFS"/>
    <property type="match status" value="1"/>
</dbReference>
<feature type="transmembrane region" description="Helical" evidence="5">
    <location>
        <begin position="200"/>
        <end position="221"/>
    </location>
</feature>
<dbReference type="SUPFAM" id="SSF103473">
    <property type="entry name" value="MFS general substrate transporter"/>
    <property type="match status" value="1"/>
</dbReference>
<keyword evidence="4 5" id="KW-0472">Membrane</keyword>
<feature type="transmembrane region" description="Helical" evidence="5">
    <location>
        <begin position="436"/>
        <end position="459"/>
    </location>
</feature>
<feature type="transmembrane region" description="Helical" evidence="5">
    <location>
        <begin position="500"/>
        <end position="519"/>
    </location>
</feature>
<feature type="transmembrane region" description="Helical" evidence="5">
    <location>
        <begin position="349"/>
        <end position="371"/>
    </location>
</feature>
<evidence type="ECO:0000313" key="8">
    <source>
        <dbReference type="Proteomes" id="UP001152799"/>
    </source>
</evidence>
<feature type="transmembrane region" description="Helical" evidence="5">
    <location>
        <begin position="261"/>
        <end position="280"/>
    </location>
</feature>
<evidence type="ECO:0000256" key="5">
    <source>
        <dbReference type="SAM" id="Phobius"/>
    </source>
</evidence>
<organism evidence="7 8">
    <name type="scientific">Ceutorhynchus assimilis</name>
    <name type="common">cabbage seed weevil</name>
    <dbReference type="NCBI Taxonomy" id="467358"/>
    <lineage>
        <taxon>Eukaryota</taxon>
        <taxon>Metazoa</taxon>
        <taxon>Ecdysozoa</taxon>
        <taxon>Arthropoda</taxon>
        <taxon>Hexapoda</taxon>
        <taxon>Insecta</taxon>
        <taxon>Pterygota</taxon>
        <taxon>Neoptera</taxon>
        <taxon>Endopterygota</taxon>
        <taxon>Coleoptera</taxon>
        <taxon>Polyphaga</taxon>
        <taxon>Cucujiformia</taxon>
        <taxon>Curculionidae</taxon>
        <taxon>Ceutorhynchinae</taxon>
        <taxon>Ceutorhynchus</taxon>
    </lineage>
</organism>
<keyword evidence="2 5" id="KW-0812">Transmembrane</keyword>
<comment type="subcellular location">
    <subcellularLocation>
        <location evidence="1">Membrane</location>
        <topology evidence="1">Multi-pass membrane protein</topology>
    </subcellularLocation>
</comment>
<evidence type="ECO:0000256" key="2">
    <source>
        <dbReference type="ARBA" id="ARBA00022692"/>
    </source>
</evidence>
<accession>A0A9P0DNB4</accession>
<evidence type="ECO:0000256" key="3">
    <source>
        <dbReference type="ARBA" id="ARBA00022989"/>
    </source>
</evidence>
<dbReference type="Pfam" id="PF00083">
    <property type="entry name" value="Sugar_tr"/>
    <property type="match status" value="1"/>
</dbReference>
<proteinExistence type="predicted"/>
<feature type="transmembrane region" description="Helical" evidence="5">
    <location>
        <begin position="383"/>
        <end position="404"/>
    </location>
</feature>
<name>A0A9P0DNB4_9CUCU</name>
<dbReference type="GO" id="GO:0022857">
    <property type="term" value="F:transmembrane transporter activity"/>
    <property type="evidence" value="ECO:0007669"/>
    <property type="project" value="InterPro"/>
</dbReference>
<gene>
    <name evidence="7" type="ORF">CEUTPL_LOCUS10166</name>
</gene>
<keyword evidence="3 5" id="KW-1133">Transmembrane helix</keyword>
<dbReference type="AlphaFoldDB" id="A0A9P0DNB4"/>
<feature type="transmembrane region" description="Helical" evidence="5">
    <location>
        <begin position="28"/>
        <end position="50"/>
    </location>
</feature>
<sequence length="560" mass="62519">MTVKKPDVIDNSLDAILIKLGDFGRYQIFVFSLVCVAVVLHSMAHIAYVFTAMDLDYRCKIPECDSPINPEYQQPWLGNSIPYTNHRPDKCSRYVPFKNDTGLNNCTLGDFNMDIVVRCEDFVYSGVEHTILKEYNLQCDNNLWKLTMVGTINNIGQFFGLMTSGFISDKYGRKVVLVWGLILCGICGCLRTFMPTYELFLVFEFLDAAFGSGSYICGFVLGVELVGPKKRILTGTLISSCYAIGEILIAIAAWNTKSWKPLILISYAPSILLVSYLWLIPESLRWNLSKGRIAECKKTLRKLAKVNGKEISDKELETLDVVVAEINGPGKSLGKSNSLFMEAIKSRTLMLRLIACCICWVTCTFLFYGLTLNSVSLVAGNNYLDFILTSLVEIPAYFACNFVVEKYGRKRTLFISYLLTGAACLSFIFIPNTSRWGSLSVYLIGKFGATASFTILYVITSEMFPTNLRNSFMGTCSTFGRCGSMISPQTPLLAKLWGPLPLLSFAGMSLIAGVLTLLFPETLHKKLPDTVKEAEDIGKALKIVDSRLEVPEKPYILEKY</sequence>
<dbReference type="InterPro" id="IPR005828">
    <property type="entry name" value="MFS_sugar_transport-like"/>
</dbReference>
<feature type="transmembrane region" description="Helical" evidence="5">
    <location>
        <begin position="175"/>
        <end position="194"/>
    </location>
</feature>
<dbReference type="InterPro" id="IPR020846">
    <property type="entry name" value="MFS_dom"/>
</dbReference>
<dbReference type="PROSITE" id="PS00216">
    <property type="entry name" value="SUGAR_TRANSPORT_1"/>
    <property type="match status" value="1"/>
</dbReference>
<evidence type="ECO:0000256" key="4">
    <source>
        <dbReference type="ARBA" id="ARBA00023136"/>
    </source>
</evidence>